<dbReference type="AlphaFoldDB" id="R8BI33"/>
<feature type="transmembrane region" description="Helical" evidence="8">
    <location>
        <begin position="264"/>
        <end position="285"/>
    </location>
</feature>
<protein>
    <submittedName>
        <fullName evidence="9">Putative family protein</fullName>
    </submittedName>
</protein>
<organism evidence="9 10">
    <name type="scientific">Phaeoacremonium minimum (strain UCR-PA7)</name>
    <name type="common">Esca disease fungus</name>
    <name type="synonym">Togninia minima</name>
    <dbReference type="NCBI Taxonomy" id="1286976"/>
    <lineage>
        <taxon>Eukaryota</taxon>
        <taxon>Fungi</taxon>
        <taxon>Dikarya</taxon>
        <taxon>Ascomycota</taxon>
        <taxon>Pezizomycotina</taxon>
        <taxon>Sordariomycetes</taxon>
        <taxon>Sordariomycetidae</taxon>
        <taxon>Togniniales</taxon>
        <taxon>Togniniaceae</taxon>
        <taxon>Phaeoacremonium</taxon>
    </lineage>
</organism>
<dbReference type="Proteomes" id="UP000014074">
    <property type="component" value="Unassembled WGS sequence"/>
</dbReference>
<evidence type="ECO:0000313" key="9">
    <source>
        <dbReference type="EMBL" id="EON98902.1"/>
    </source>
</evidence>
<dbReference type="eggNOG" id="ENOG502RZM3">
    <property type="taxonomic scope" value="Eukaryota"/>
</dbReference>
<accession>R8BI33</accession>
<keyword evidence="10" id="KW-1185">Reference proteome</keyword>
<evidence type="ECO:0000256" key="7">
    <source>
        <dbReference type="ARBA" id="ARBA00023136"/>
    </source>
</evidence>
<evidence type="ECO:0000256" key="2">
    <source>
        <dbReference type="ARBA" id="ARBA00022448"/>
    </source>
</evidence>
<dbReference type="HOGENOM" id="CLU_053006_0_0_1"/>
<dbReference type="PANTHER" id="PTHR30574">
    <property type="entry name" value="INNER MEMBRANE PROTEIN YEDE"/>
    <property type="match status" value="1"/>
</dbReference>
<comment type="subcellular location">
    <subcellularLocation>
        <location evidence="1">Cell inner membrane</location>
        <topology evidence="1">Multi-pass membrane protein</topology>
    </subcellularLocation>
</comment>
<proteinExistence type="predicted"/>
<keyword evidence="7 8" id="KW-0472">Membrane</keyword>
<dbReference type="KEGG" id="tmn:UCRPA7_5554"/>
<dbReference type="PANTHER" id="PTHR30574:SF1">
    <property type="entry name" value="SULPHUR TRANSPORT DOMAIN-CONTAINING PROTEIN"/>
    <property type="match status" value="1"/>
</dbReference>
<feature type="transmembrane region" description="Helical" evidence="8">
    <location>
        <begin position="111"/>
        <end position="129"/>
    </location>
</feature>
<reference evidence="10" key="1">
    <citation type="journal article" date="2013" name="Genome Announc.">
        <title>Draft genome sequence of the ascomycete Phaeoacremonium aleophilum strain UCR-PA7, a causal agent of the esca disease complex in grapevines.</title>
        <authorList>
            <person name="Blanco-Ulate B."/>
            <person name="Rolshausen P."/>
            <person name="Cantu D."/>
        </authorList>
    </citation>
    <scope>NUCLEOTIDE SEQUENCE [LARGE SCALE GENOMIC DNA]</scope>
    <source>
        <strain evidence="10">UCR-PA7</strain>
    </source>
</reference>
<feature type="transmembrane region" description="Helical" evidence="8">
    <location>
        <begin position="150"/>
        <end position="177"/>
    </location>
</feature>
<feature type="transmembrane region" description="Helical" evidence="8">
    <location>
        <begin position="183"/>
        <end position="204"/>
    </location>
</feature>
<dbReference type="RefSeq" id="XP_007916291.1">
    <property type="nucleotide sequence ID" value="XM_007918100.1"/>
</dbReference>
<sequence length="323" mass="32699">MDALVTGAAFGAALTASGVYQPSVIVSQLTFENWHMIQAFLTATAASAVLVTALQNTGYLQAKPRGYSSVGLFSAYDGNIIGGLTLGAGMALAGSCPGTVFPQIALGIRSGYYAVGGALAGGIAWVTFLRPMIAKRPKPQSQLKTGVYEALGISHAATLAIFETAFASVVAGTVLYTSTGPEARISPVVGGLLIGAAQLLSLLLRKTLIGVSTCFEVVGDWVTWGFSSKGARPGVSSLVFSAGMVAGSWALGHWYPELISPVSLIVPPAQAFAGGVLMAVGARAAGGCTSGHGISGISLLSVSSLITIGAAFGFGAVISKFLY</sequence>
<keyword evidence="2" id="KW-0813">Transport</keyword>
<feature type="transmembrane region" description="Helical" evidence="8">
    <location>
        <begin position="234"/>
        <end position="252"/>
    </location>
</feature>
<evidence type="ECO:0000256" key="5">
    <source>
        <dbReference type="ARBA" id="ARBA00022692"/>
    </source>
</evidence>
<keyword evidence="3" id="KW-1003">Cell membrane</keyword>
<dbReference type="EMBL" id="KB933183">
    <property type="protein sequence ID" value="EON98902.1"/>
    <property type="molecule type" value="Genomic_DNA"/>
</dbReference>
<evidence type="ECO:0000256" key="6">
    <source>
        <dbReference type="ARBA" id="ARBA00022989"/>
    </source>
</evidence>
<evidence type="ECO:0000256" key="8">
    <source>
        <dbReference type="SAM" id="Phobius"/>
    </source>
</evidence>
<evidence type="ECO:0000256" key="4">
    <source>
        <dbReference type="ARBA" id="ARBA00022519"/>
    </source>
</evidence>
<feature type="transmembrane region" description="Helical" evidence="8">
    <location>
        <begin position="297"/>
        <end position="318"/>
    </location>
</feature>
<keyword evidence="6 8" id="KW-1133">Transmembrane helix</keyword>
<keyword evidence="4" id="KW-0997">Cell inner membrane</keyword>
<feature type="transmembrane region" description="Helical" evidence="8">
    <location>
        <begin position="66"/>
        <end position="91"/>
    </location>
</feature>
<dbReference type="InterPro" id="IPR007272">
    <property type="entry name" value="Sulf_transp_TsuA/YedE"/>
</dbReference>
<dbReference type="GO" id="GO:0005886">
    <property type="term" value="C:plasma membrane"/>
    <property type="evidence" value="ECO:0007669"/>
    <property type="project" value="UniProtKB-SubCell"/>
</dbReference>
<gene>
    <name evidence="9" type="ORF">UCRPA7_5554</name>
</gene>
<dbReference type="Pfam" id="PF04143">
    <property type="entry name" value="Sulf_transp"/>
    <property type="match status" value="1"/>
</dbReference>
<evidence type="ECO:0000313" key="10">
    <source>
        <dbReference type="Proteomes" id="UP000014074"/>
    </source>
</evidence>
<dbReference type="GeneID" id="19326121"/>
<evidence type="ECO:0000256" key="3">
    <source>
        <dbReference type="ARBA" id="ARBA00022475"/>
    </source>
</evidence>
<feature type="transmembrane region" description="Helical" evidence="8">
    <location>
        <begin position="34"/>
        <end position="54"/>
    </location>
</feature>
<name>R8BI33_PHAM7</name>
<evidence type="ECO:0000256" key="1">
    <source>
        <dbReference type="ARBA" id="ARBA00004429"/>
    </source>
</evidence>
<keyword evidence="5 8" id="KW-0812">Transmembrane</keyword>
<dbReference type="OrthoDB" id="10254418at2759"/>